<dbReference type="Pfam" id="PF13560">
    <property type="entry name" value="HTH_31"/>
    <property type="match status" value="1"/>
</dbReference>
<evidence type="ECO:0000313" key="3">
    <source>
        <dbReference type="Proteomes" id="UP000271554"/>
    </source>
</evidence>
<dbReference type="SUPFAM" id="SSF47413">
    <property type="entry name" value="lambda repressor-like DNA-binding domains"/>
    <property type="match status" value="1"/>
</dbReference>
<evidence type="ECO:0000259" key="1">
    <source>
        <dbReference type="SMART" id="SM00530"/>
    </source>
</evidence>
<sequence length="295" mass="33136">MFTLTGAQPITITHTVTQPPRPRAELGAFLRSRRERLSPEALGLPLAPRRRTPGLRRAEVAESAGISASWYAWLEQGRVRTSEQVLRAVARALRLDEAETAHVVSFAEDAAPPHSAPAGWVSPNLRSLVDAMLPHPAMVIDPHWDLLAWNAAYAALLTDLARLPAKRRNMLWLVFRWPPCRTLLVDWEDEARALLGQFRARAAHHPDDPRYAEIIEELRTDPSAARWLHERETAAFRPAVKRFRHPRAGELRLKSVKLAAVDEPGHHFLTYLPDGPRSEAALNRLAPAAFDERPA</sequence>
<dbReference type="Gene3D" id="3.30.450.180">
    <property type="match status" value="1"/>
</dbReference>
<gene>
    <name evidence="2" type="ORF">DWB77_01722</name>
</gene>
<dbReference type="InterPro" id="IPR010982">
    <property type="entry name" value="Lambda_DNA-bd_dom_sf"/>
</dbReference>
<organism evidence="2 3">
    <name type="scientific">Streptomyces hundungensis</name>
    <dbReference type="NCBI Taxonomy" id="1077946"/>
    <lineage>
        <taxon>Bacteria</taxon>
        <taxon>Bacillati</taxon>
        <taxon>Actinomycetota</taxon>
        <taxon>Actinomycetes</taxon>
        <taxon>Kitasatosporales</taxon>
        <taxon>Streptomycetaceae</taxon>
        <taxon>Streptomyces</taxon>
    </lineage>
</organism>
<dbReference type="KEGG" id="shun:DWB77_01722"/>
<evidence type="ECO:0000313" key="2">
    <source>
        <dbReference type="EMBL" id="AYG79607.1"/>
    </source>
</evidence>
<dbReference type="InterPro" id="IPR001387">
    <property type="entry name" value="Cro/C1-type_HTH"/>
</dbReference>
<dbReference type="Pfam" id="PF17765">
    <property type="entry name" value="MLTR_LBD"/>
    <property type="match status" value="1"/>
</dbReference>
<accession>A0A387HG24</accession>
<dbReference type="EMBL" id="CP032698">
    <property type="protein sequence ID" value="AYG79607.1"/>
    <property type="molecule type" value="Genomic_DNA"/>
</dbReference>
<protein>
    <recommendedName>
        <fullName evidence="1">HTH cro/C1-type domain-containing protein</fullName>
    </recommendedName>
</protein>
<keyword evidence="3" id="KW-1185">Reference proteome</keyword>
<dbReference type="PANTHER" id="PTHR35010">
    <property type="entry name" value="BLL4672 PROTEIN-RELATED"/>
    <property type="match status" value="1"/>
</dbReference>
<dbReference type="SMART" id="SM00530">
    <property type="entry name" value="HTH_XRE"/>
    <property type="match status" value="1"/>
</dbReference>
<dbReference type="CDD" id="cd00093">
    <property type="entry name" value="HTH_XRE"/>
    <property type="match status" value="1"/>
</dbReference>
<dbReference type="Gene3D" id="1.10.260.40">
    <property type="entry name" value="lambda repressor-like DNA-binding domains"/>
    <property type="match status" value="1"/>
</dbReference>
<dbReference type="OrthoDB" id="3542608at2"/>
<reference evidence="2 3" key="1">
    <citation type="submission" date="2018-10" db="EMBL/GenBank/DDBJ databases">
        <title>Relationship between Morphology and Antimicrobial Activity in Streptomyces.</title>
        <authorList>
            <person name="Kang H.J."/>
            <person name="Kim S.B."/>
        </authorList>
    </citation>
    <scope>NUCLEOTIDE SEQUENCE [LARGE SCALE GENOMIC DNA]</scope>
    <source>
        <strain evidence="2 3">BH38</strain>
    </source>
</reference>
<dbReference type="Proteomes" id="UP000271554">
    <property type="component" value="Chromosome"/>
</dbReference>
<proteinExistence type="predicted"/>
<dbReference type="InterPro" id="IPR041413">
    <property type="entry name" value="MLTR_LBD"/>
</dbReference>
<name>A0A387HG24_9ACTN</name>
<feature type="domain" description="HTH cro/C1-type" evidence="1">
    <location>
        <begin position="29"/>
        <end position="100"/>
    </location>
</feature>
<dbReference type="AlphaFoldDB" id="A0A387HG24"/>
<dbReference type="PANTHER" id="PTHR35010:SF2">
    <property type="entry name" value="BLL4672 PROTEIN"/>
    <property type="match status" value="1"/>
</dbReference>
<dbReference type="GO" id="GO:0003677">
    <property type="term" value="F:DNA binding"/>
    <property type="evidence" value="ECO:0007669"/>
    <property type="project" value="InterPro"/>
</dbReference>